<reference evidence="2 3" key="1">
    <citation type="submission" date="2016-06" db="EMBL/GenBank/DDBJ databases">
        <authorList>
            <person name="Kjaerup R.B."/>
            <person name="Dalgaard T.S."/>
            <person name="Juul-Madsen H.R."/>
        </authorList>
    </citation>
    <scope>NUCLEOTIDE SEQUENCE [LARGE SCALE GENOMIC DNA]</scope>
    <source>
        <strain evidence="2 3">DSM 43818</strain>
    </source>
</reference>
<proteinExistence type="predicted"/>
<sequence length="468" mass="48037">MTPSLTGPTIARLRLAKGWSQSRLAAELCAAAGVPTLSRHEVSRWERQARVPGAFWRGWLAVVLDAPAGRLDEAAAHARRLAVPTVRGTGARSRAALLALAHRFATTADTPLPMTAGPAYVPPRGVAGAPAGPRGAGDPGGAGPRGVGGPPGEVPADGPPEAALAELRRMDDLCGGVDLVGLGRARWGRAVRALTGAGPVGRRRLLPVVAESAQLAGWLAADAGDPEAGLDAYRLALRAASAAGDPALAGHVLGCASHLLAGLGDPAGALLLATAGHTGAGRRAGPGLRALLLHRVALAAALAGRVAAAGRALDAARRVTEEPAVEREPGWLYWLDGHELARLTGRTLVALGRPRAAEMLLVAGHRRGGPRDRAVYGTWLARCHLEVGEVEQACAAAGAALLEAIRAGSPRAVRPLAALRRRLAPHHELPAVRRYAALLAATGPYLPRGPGAPWPGPTPGWSGASWWC</sequence>
<dbReference type="CDD" id="cd00093">
    <property type="entry name" value="HTH_XRE"/>
    <property type="match status" value="1"/>
</dbReference>
<dbReference type="RefSeq" id="WP_091076758.1">
    <property type="nucleotide sequence ID" value="NZ_FMHT01000003.1"/>
</dbReference>
<dbReference type="STRING" id="145857.GA0070616_0946"/>
<dbReference type="InterPro" id="IPR001387">
    <property type="entry name" value="Cro/C1-type_HTH"/>
</dbReference>
<feature type="region of interest" description="Disordered" evidence="1">
    <location>
        <begin position="125"/>
        <end position="157"/>
    </location>
</feature>
<dbReference type="Gene3D" id="1.10.260.40">
    <property type="entry name" value="lambda repressor-like DNA-binding domains"/>
    <property type="match status" value="1"/>
</dbReference>
<dbReference type="AlphaFoldDB" id="A0A1C6RGP7"/>
<dbReference type="SUPFAM" id="SSF47413">
    <property type="entry name" value="lambda repressor-like DNA-binding domains"/>
    <property type="match status" value="1"/>
</dbReference>
<dbReference type="OrthoDB" id="3213425at2"/>
<dbReference type="Proteomes" id="UP000199699">
    <property type="component" value="Unassembled WGS sequence"/>
</dbReference>
<accession>A0A1C6RGP7</accession>
<evidence type="ECO:0000313" key="2">
    <source>
        <dbReference type="EMBL" id="SCL16164.1"/>
    </source>
</evidence>
<name>A0A1C6RGP7_9ACTN</name>
<gene>
    <name evidence="2" type="ORF">GA0070616_0946</name>
</gene>
<organism evidence="2 3">
    <name type="scientific">Micromonospora nigra</name>
    <dbReference type="NCBI Taxonomy" id="145857"/>
    <lineage>
        <taxon>Bacteria</taxon>
        <taxon>Bacillati</taxon>
        <taxon>Actinomycetota</taxon>
        <taxon>Actinomycetes</taxon>
        <taxon>Micromonosporales</taxon>
        <taxon>Micromonosporaceae</taxon>
        <taxon>Micromonospora</taxon>
    </lineage>
</organism>
<dbReference type="GO" id="GO:0003677">
    <property type="term" value="F:DNA binding"/>
    <property type="evidence" value="ECO:0007669"/>
    <property type="project" value="InterPro"/>
</dbReference>
<feature type="compositionally biased region" description="Gly residues" evidence="1">
    <location>
        <begin position="134"/>
        <end position="151"/>
    </location>
</feature>
<dbReference type="InterPro" id="IPR010982">
    <property type="entry name" value="Lambda_DNA-bd_dom_sf"/>
</dbReference>
<evidence type="ECO:0000256" key="1">
    <source>
        <dbReference type="SAM" id="MobiDB-lite"/>
    </source>
</evidence>
<protein>
    <recommendedName>
        <fullName evidence="4">Helix-turn-helix domain-containing protein</fullName>
    </recommendedName>
</protein>
<keyword evidence="3" id="KW-1185">Reference proteome</keyword>
<evidence type="ECO:0000313" key="3">
    <source>
        <dbReference type="Proteomes" id="UP000199699"/>
    </source>
</evidence>
<evidence type="ECO:0008006" key="4">
    <source>
        <dbReference type="Google" id="ProtNLM"/>
    </source>
</evidence>
<dbReference type="EMBL" id="FMHT01000003">
    <property type="protein sequence ID" value="SCL16164.1"/>
    <property type="molecule type" value="Genomic_DNA"/>
</dbReference>